<organism evidence="1">
    <name type="scientific">Micrurus lemniscatus lemniscatus</name>
    <dbReference type="NCBI Taxonomy" id="129467"/>
    <lineage>
        <taxon>Eukaryota</taxon>
        <taxon>Metazoa</taxon>
        <taxon>Chordata</taxon>
        <taxon>Craniata</taxon>
        <taxon>Vertebrata</taxon>
        <taxon>Euteleostomi</taxon>
        <taxon>Lepidosauria</taxon>
        <taxon>Squamata</taxon>
        <taxon>Bifurcata</taxon>
        <taxon>Unidentata</taxon>
        <taxon>Episquamata</taxon>
        <taxon>Toxicofera</taxon>
        <taxon>Serpentes</taxon>
        <taxon>Colubroidea</taxon>
        <taxon>Elapidae</taxon>
        <taxon>Elapinae</taxon>
        <taxon>Micrurus</taxon>
    </lineage>
</organism>
<reference evidence="1" key="1">
    <citation type="submission" date="2017-07" db="EMBL/GenBank/DDBJ databases">
        <authorList>
            <person name="Mikheyev A."/>
            <person name="Grau M."/>
        </authorList>
    </citation>
    <scope>NUCLEOTIDE SEQUENCE</scope>
    <source>
        <tissue evidence="1">Venom_gland</tissue>
    </source>
</reference>
<dbReference type="EMBL" id="IACK01143835">
    <property type="protein sequence ID" value="LAA91783.1"/>
    <property type="molecule type" value="Transcribed_RNA"/>
</dbReference>
<evidence type="ECO:0000313" key="1">
    <source>
        <dbReference type="EMBL" id="LAA91783.1"/>
    </source>
</evidence>
<accession>A0A2D4J5Q7</accession>
<sequence length="118" mass="13527">MHPGAHSFITEMFLFALCYWGKKKNPDTPACFIDKLIHSVIHQLHKELRFCVSHRVFCHQVVKPPFVSTDHSGSSRAIPGALPVTLASFCSQNLERKRSKLPWITYVKLHTSWIPKLC</sequence>
<dbReference type="AlphaFoldDB" id="A0A2D4J5Q7"/>
<protein>
    <submittedName>
        <fullName evidence="1">Uncharacterized protein</fullName>
    </submittedName>
</protein>
<proteinExistence type="predicted"/>
<name>A0A2D4J5Q7_MICLE</name>
<reference evidence="1" key="2">
    <citation type="submission" date="2017-11" db="EMBL/GenBank/DDBJ databases">
        <title>Coralsnake Venomics: Analyses of Venom Gland Transcriptomes and Proteomes of Six Brazilian Taxa.</title>
        <authorList>
            <person name="Aird S.D."/>
            <person name="Jorge da Silva N."/>
            <person name="Qiu L."/>
            <person name="Villar-Briones A."/>
            <person name="Aparecida-Saddi V."/>
            <person name="Campos-Telles M.P."/>
            <person name="Grau M."/>
            <person name="Mikheyev A.S."/>
        </authorList>
    </citation>
    <scope>NUCLEOTIDE SEQUENCE</scope>
    <source>
        <tissue evidence="1">Venom_gland</tissue>
    </source>
</reference>